<protein>
    <submittedName>
        <fullName evidence="1">Uncharacterized protein</fullName>
    </submittedName>
</protein>
<dbReference type="RefSeq" id="WP_184017428.1">
    <property type="nucleotide sequence ID" value="NZ_JACHFD010000006.1"/>
</dbReference>
<name>A0A840V1R5_9BACT</name>
<sequence length="146" mass="15637">MILESAAQWAFAIDGDEYEFVAAGGWIVGAPKAIASQRMFEASGVLAMWGFFKPLGGATARITLGVEVEHADRETQQARHLDVGESGLPIGAAGVLQLSFEDGSRWVFGPAVCAGVTPGLPFYGRATTWEQWTFVADPRPTFTEAD</sequence>
<keyword evidence="2" id="KW-1185">Reference proteome</keyword>
<gene>
    <name evidence="1" type="ORF">HNR46_001579</name>
</gene>
<accession>A0A840V1R5</accession>
<dbReference type="EMBL" id="JACHFD010000006">
    <property type="protein sequence ID" value="MBB5351343.1"/>
    <property type="molecule type" value="Genomic_DNA"/>
</dbReference>
<dbReference type="AlphaFoldDB" id="A0A840V1R5"/>
<proteinExistence type="predicted"/>
<evidence type="ECO:0000313" key="1">
    <source>
        <dbReference type="EMBL" id="MBB5351343.1"/>
    </source>
</evidence>
<reference evidence="1 2" key="1">
    <citation type="submission" date="2020-08" db="EMBL/GenBank/DDBJ databases">
        <title>Genomic Encyclopedia of Type Strains, Phase IV (KMG-IV): sequencing the most valuable type-strain genomes for metagenomic binning, comparative biology and taxonomic classification.</title>
        <authorList>
            <person name="Goeker M."/>
        </authorList>
    </citation>
    <scope>NUCLEOTIDE SEQUENCE [LARGE SCALE GENOMIC DNA]</scope>
    <source>
        <strain evidence="1 2">YC6886</strain>
    </source>
</reference>
<comment type="caution">
    <text evidence="1">The sequence shown here is derived from an EMBL/GenBank/DDBJ whole genome shotgun (WGS) entry which is preliminary data.</text>
</comment>
<evidence type="ECO:0000313" key="2">
    <source>
        <dbReference type="Proteomes" id="UP000557717"/>
    </source>
</evidence>
<dbReference type="Proteomes" id="UP000557717">
    <property type="component" value="Unassembled WGS sequence"/>
</dbReference>
<organism evidence="1 2">
    <name type="scientific">Haloferula luteola</name>
    <dbReference type="NCBI Taxonomy" id="595692"/>
    <lineage>
        <taxon>Bacteria</taxon>
        <taxon>Pseudomonadati</taxon>
        <taxon>Verrucomicrobiota</taxon>
        <taxon>Verrucomicrobiia</taxon>
        <taxon>Verrucomicrobiales</taxon>
        <taxon>Verrucomicrobiaceae</taxon>
        <taxon>Haloferula</taxon>
    </lineage>
</organism>